<dbReference type="Proteomes" id="UP000887116">
    <property type="component" value="Unassembled WGS sequence"/>
</dbReference>
<sequence length="87" mass="9928">MSSFMLYNLTISDVIPVAISENATRSCEENSTWAERSDYSRCKPLEEEEPHMKLLWDIKEAGTIYYVGYGMSLLALTAALSIFLHFK</sequence>
<protein>
    <submittedName>
        <fullName evidence="2">Diuretic hormone receptor</fullName>
    </submittedName>
</protein>
<dbReference type="GO" id="GO:0016020">
    <property type="term" value="C:membrane"/>
    <property type="evidence" value="ECO:0007669"/>
    <property type="project" value="InterPro"/>
</dbReference>
<proteinExistence type="predicted"/>
<evidence type="ECO:0000313" key="2">
    <source>
        <dbReference type="EMBL" id="GFR11050.1"/>
    </source>
</evidence>
<dbReference type="EMBL" id="BMAO01016777">
    <property type="protein sequence ID" value="GFR11050.1"/>
    <property type="molecule type" value="Genomic_DNA"/>
</dbReference>
<keyword evidence="1" id="KW-0812">Transmembrane</keyword>
<evidence type="ECO:0000256" key="1">
    <source>
        <dbReference type="SAM" id="Phobius"/>
    </source>
</evidence>
<keyword evidence="3" id="KW-1185">Reference proteome</keyword>
<organism evidence="2 3">
    <name type="scientific">Trichonephila clavata</name>
    <name type="common">Joro spider</name>
    <name type="synonym">Nephila clavata</name>
    <dbReference type="NCBI Taxonomy" id="2740835"/>
    <lineage>
        <taxon>Eukaryota</taxon>
        <taxon>Metazoa</taxon>
        <taxon>Ecdysozoa</taxon>
        <taxon>Arthropoda</taxon>
        <taxon>Chelicerata</taxon>
        <taxon>Arachnida</taxon>
        <taxon>Araneae</taxon>
        <taxon>Araneomorphae</taxon>
        <taxon>Entelegynae</taxon>
        <taxon>Araneoidea</taxon>
        <taxon>Nephilidae</taxon>
        <taxon>Trichonephila</taxon>
    </lineage>
</organism>
<feature type="transmembrane region" description="Helical" evidence="1">
    <location>
        <begin position="64"/>
        <end position="86"/>
    </location>
</feature>
<dbReference type="SUPFAM" id="SSF111418">
    <property type="entry name" value="Hormone receptor domain"/>
    <property type="match status" value="1"/>
</dbReference>
<dbReference type="GO" id="GO:0004930">
    <property type="term" value="F:G protein-coupled receptor activity"/>
    <property type="evidence" value="ECO:0007669"/>
    <property type="project" value="InterPro"/>
</dbReference>
<dbReference type="Gene3D" id="4.10.1240.10">
    <property type="entry name" value="GPCR, family 2, extracellular hormone receptor domain"/>
    <property type="match status" value="1"/>
</dbReference>
<dbReference type="InterPro" id="IPR036445">
    <property type="entry name" value="GPCR_2_extracell_dom_sf"/>
</dbReference>
<comment type="caution">
    <text evidence="2">The sequence shown here is derived from an EMBL/GenBank/DDBJ whole genome shotgun (WGS) entry which is preliminary data.</text>
</comment>
<evidence type="ECO:0000313" key="3">
    <source>
        <dbReference type="Proteomes" id="UP000887116"/>
    </source>
</evidence>
<keyword evidence="2" id="KW-0675">Receptor</keyword>
<name>A0A8X6LIG8_TRICU</name>
<gene>
    <name evidence="2" type="primary">NCL1_19016</name>
    <name evidence="2" type="ORF">TNCT_434811</name>
</gene>
<reference evidence="2" key="1">
    <citation type="submission" date="2020-07" db="EMBL/GenBank/DDBJ databases">
        <title>Multicomponent nature underlies the extraordinary mechanical properties of spider dragline silk.</title>
        <authorList>
            <person name="Kono N."/>
            <person name="Nakamura H."/>
            <person name="Mori M."/>
            <person name="Yoshida Y."/>
            <person name="Ohtoshi R."/>
            <person name="Malay A.D."/>
            <person name="Moran D.A.P."/>
            <person name="Tomita M."/>
            <person name="Numata K."/>
            <person name="Arakawa K."/>
        </authorList>
    </citation>
    <scope>NUCLEOTIDE SEQUENCE</scope>
</reference>
<dbReference type="OrthoDB" id="6022368at2759"/>
<dbReference type="AlphaFoldDB" id="A0A8X6LIG8"/>
<keyword evidence="1" id="KW-1133">Transmembrane helix</keyword>
<keyword evidence="1" id="KW-0472">Membrane</keyword>
<accession>A0A8X6LIG8</accession>